<sequence>MEHPHENQRQQARLAFYQALAAVAVLGGGLALTLRRMRAGRRTPSPQAAAARVTARAWSLRPIRYDPAMETAHEDERATVDALVETMRKIHQTTFHDYGHAVRATHAKSHGLLLGTFRVLDGLPHHYAQGLFAEPRCYPAVLRFSTQPGDILDDRVSSTRGLAVKVIGVDGERLAGSEQDVTQDFVMQDTPAFQAADAGSFLRRFRLLAATADTGQEWKKAFSAVMRGVEALVERAGGLSPTLRALGGHPITHILSETFYTQAPLLYGSYMAKLSVVPVSGGLQRLIGRELDLTGRPNGLRDAVVEFFRARGGVWEVRAQLCTDTARMPVEDASVRWPERLSPYIPVARLTVPPQEAWSEARSRAIDDGLSFTPWHGLAAHRPLGSIMRARRVVYEESARFRAEHNRQPIHEPRSLDDVLRTGAMPGLQPAGR</sequence>
<feature type="transmembrane region" description="Helical" evidence="2">
    <location>
        <begin position="15"/>
        <end position="34"/>
    </location>
</feature>
<evidence type="ECO:0008006" key="5">
    <source>
        <dbReference type="Google" id="ProtNLM"/>
    </source>
</evidence>
<evidence type="ECO:0000256" key="1">
    <source>
        <dbReference type="SAM" id="MobiDB-lite"/>
    </source>
</evidence>
<keyword evidence="4" id="KW-1185">Reference proteome</keyword>
<accession>A0A0K2GE89</accession>
<name>A0A0K2GE89_NITMO</name>
<reference evidence="3 4" key="1">
    <citation type="journal article" date="2015" name="Proc. Natl. Acad. Sci. U.S.A.">
        <title>Expanded metabolic versatility of ubiquitous nitrite-oxidizing bacteria from the genus Nitrospira.</title>
        <authorList>
            <person name="Koch H."/>
            <person name="Lucker S."/>
            <person name="Albertsen M."/>
            <person name="Kitzinger K."/>
            <person name="Herbold C."/>
            <person name="Spieck E."/>
            <person name="Nielsen P.H."/>
            <person name="Wagner M."/>
            <person name="Daims H."/>
        </authorList>
    </citation>
    <scope>NUCLEOTIDE SEQUENCE [LARGE SCALE GENOMIC DNA]</scope>
    <source>
        <strain evidence="3 4">NSP M-1</strain>
    </source>
</reference>
<keyword evidence="2" id="KW-0472">Membrane</keyword>
<evidence type="ECO:0000256" key="2">
    <source>
        <dbReference type="SAM" id="Phobius"/>
    </source>
</evidence>
<dbReference type="PANTHER" id="PTHR36195:SF4">
    <property type="entry name" value="DOMAIN PROTEIN, PUTATIVE (AFU_ORTHOLOGUE AFUA_5G01990)-RELATED"/>
    <property type="match status" value="1"/>
</dbReference>
<dbReference type="GO" id="GO:0020037">
    <property type="term" value="F:heme binding"/>
    <property type="evidence" value="ECO:0007669"/>
    <property type="project" value="InterPro"/>
</dbReference>
<gene>
    <name evidence="3" type="ORF">NITMOv2_2862</name>
</gene>
<dbReference type="GO" id="GO:0004096">
    <property type="term" value="F:catalase activity"/>
    <property type="evidence" value="ECO:0007669"/>
    <property type="project" value="InterPro"/>
</dbReference>
<dbReference type="KEGG" id="nmv:NITMOv2_2862"/>
<dbReference type="Proteomes" id="UP000069205">
    <property type="component" value="Chromosome"/>
</dbReference>
<dbReference type="EMBL" id="CP011801">
    <property type="protein sequence ID" value="ALA59268.1"/>
    <property type="molecule type" value="Genomic_DNA"/>
</dbReference>
<dbReference type="GO" id="GO:0006979">
    <property type="term" value="P:response to oxidative stress"/>
    <property type="evidence" value="ECO:0007669"/>
    <property type="project" value="InterPro"/>
</dbReference>
<protein>
    <recommendedName>
        <fullName evidence="5">Catalase</fullName>
    </recommendedName>
</protein>
<dbReference type="CDD" id="cd08152">
    <property type="entry name" value="y4iL_like"/>
    <property type="match status" value="1"/>
</dbReference>
<dbReference type="PANTHER" id="PTHR36195">
    <property type="entry name" value="DOMAIN PROTEIN, PUTATIVE (AFU_ORTHOLOGUE AFUA_5G01990)-RELATED-RELATED"/>
    <property type="match status" value="1"/>
</dbReference>
<dbReference type="InterPro" id="IPR020835">
    <property type="entry name" value="Catalase_sf"/>
</dbReference>
<dbReference type="AlphaFoldDB" id="A0A0K2GE89"/>
<dbReference type="PATRIC" id="fig|42253.5.peg.2828"/>
<keyword evidence="2" id="KW-0812">Transmembrane</keyword>
<feature type="compositionally biased region" description="Basic and acidic residues" evidence="1">
    <location>
        <begin position="405"/>
        <end position="420"/>
    </location>
</feature>
<dbReference type="InterPro" id="IPR018028">
    <property type="entry name" value="Catalase"/>
</dbReference>
<feature type="region of interest" description="Disordered" evidence="1">
    <location>
        <begin position="405"/>
        <end position="433"/>
    </location>
</feature>
<evidence type="ECO:0000313" key="4">
    <source>
        <dbReference type="Proteomes" id="UP000069205"/>
    </source>
</evidence>
<organism evidence="3 4">
    <name type="scientific">Nitrospira moscoviensis</name>
    <dbReference type="NCBI Taxonomy" id="42253"/>
    <lineage>
        <taxon>Bacteria</taxon>
        <taxon>Pseudomonadati</taxon>
        <taxon>Nitrospirota</taxon>
        <taxon>Nitrospiria</taxon>
        <taxon>Nitrospirales</taxon>
        <taxon>Nitrospiraceae</taxon>
        <taxon>Nitrospira</taxon>
    </lineage>
</organism>
<dbReference type="SUPFAM" id="SSF56634">
    <property type="entry name" value="Heme-dependent catalase-like"/>
    <property type="match status" value="1"/>
</dbReference>
<evidence type="ECO:0000313" key="3">
    <source>
        <dbReference type="EMBL" id="ALA59268.1"/>
    </source>
</evidence>
<proteinExistence type="predicted"/>
<dbReference type="PROSITE" id="PS51402">
    <property type="entry name" value="CATALASE_3"/>
    <property type="match status" value="1"/>
</dbReference>
<dbReference type="STRING" id="42253.NITMOv2_2862"/>
<keyword evidence="2" id="KW-1133">Transmembrane helix</keyword>
<dbReference type="Gene3D" id="2.40.180.10">
    <property type="entry name" value="Catalase core domain"/>
    <property type="match status" value="1"/>
</dbReference>